<dbReference type="PANTHER" id="PTHR35317">
    <property type="entry name" value="OS04G0629600 PROTEIN"/>
    <property type="match status" value="1"/>
</dbReference>
<keyword evidence="3" id="KW-1185">Reference proteome</keyword>
<protein>
    <recommendedName>
        <fullName evidence="1">Retrovirus-related Pol polyprotein from transposon TNT 1-94-like beta-barrel domain-containing protein</fullName>
    </recommendedName>
</protein>
<reference evidence="2 3" key="1">
    <citation type="journal article" date="2013" name="Genome Biol.">
        <title>The genome sequence of the most widely cultivated cacao type and its use to identify candidate genes regulating pod color.</title>
        <authorList>
            <person name="Motamayor J.C."/>
            <person name="Mockaitis K."/>
            <person name="Schmutz J."/>
            <person name="Haiminen N."/>
            <person name="Iii D.L."/>
            <person name="Cornejo O."/>
            <person name="Findley S.D."/>
            <person name="Zheng P."/>
            <person name="Utro F."/>
            <person name="Royaert S."/>
            <person name="Saski C."/>
            <person name="Jenkins J."/>
            <person name="Podicheti R."/>
            <person name="Zhao M."/>
            <person name="Scheffler B.E."/>
            <person name="Stack J.C."/>
            <person name="Feltus F.A."/>
            <person name="Mustiga G.M."/>
            <person name="Amores F."/>
            <person name="Phillips W."/>
            <person name="Marelli J.P."/>
            <person name="May G.D."/>
            <person name="Shapiro H."/>
            <person name="Ma J."/>
            <person name="Bustamante C.D."/>
            <person name="Schnell R.J."/>
            <person name="Main D."/>
            <person name="Gilbert D."/>
            <person name="Parida L."/>
            <person name="Kuhn D.N."/>
        </authorList>
    </citation>
    <scope>NUCLEOTIDE SEQUENCE [LARGE SCALE GENOMIC DNA]</scope>
    <source>
        <strain evidence="3">cv. Matina 1-6</strain>
    </source>
</reference>
<dbReference type="Gramene" id="EOY03867">
    <property type="protein sequence ID" value="EOY03867"/>
    <property type="gene ID" value="TCM_019074"/>
</dbReference>
<dbReference type="PANTHER" id="PTHR35317:SF27">
    <property type="entry name" value="RETROVIRUS-RELATED POL POLYPROTEIN FROM TRANSPOSON TNT 1-94"/>
    <property type="match status" value="1"/>
</dbReference>
<dbReference type="InParanoid" id="A0A061EHI0"/>
<sequence length="267" mass="30891">MLGRLWWSWDRSKMWESCSWTTSRMIFNRGSAISGIRTRLKRVKHMRTMEINNKMRFHGVKMEDVTIVEKILRSLTPKFDYVICSIEQSKDIDVVSLNELKALPNDKEMGEKSNFTEKKEVETLLMTVQVNKEFESDVCYVDTGCNNHMSGKKSYFSYLYEGFHSIVSFGDSSIVNVTGKSDIKIRPKNVFVDTISNVLYIPNLKSNMLSAGQLQEKSHVIIIQKGVCEIYYHTRRVIAVVQMSSNRLFPLKIESVRFCLMAKVKVL</sequence>
<accession>A0A061EHI0</accession>
<dbReference type="STRING" id="3641.A0A061EHI0"/>
<organism evidence="2 3">
    <name type="scientific">Theobroma cacao</name>
    <name type="common">Cacao</name>
    <name type="synonym">Cocoa</name>
    <dbReference type="NCBI Taxonomy" id="3641"/>
    <lineage>
        <taxon>Eukaryota</taxon>
        <taxon>Viridiplantae</taxon>
        <taxon>Streptophyta</taxon>
        <taxon>Embryophyta</taxon>
        <taxon>Tracheophyta</taxon>
        <taxon>Spermatophyta</taxon>
        <taxon>Magnoliopsida</taxon>
        <taxon>eudicotyledons</taxon>
        <taxon>Gunneridae</taxon>
        <taxon>Pentapetalae</taxon>
        <taxon>rosids</taxon>
        <taxon>malvids</taxon>
        <taxon>Malvales</taxon>
        <taxon>Malvaceae</taxon>
        <taxon>Byttnerioideae</taxon>
        <taxon>Theobroma</taxon>
    </lineage>
</organism>
<dbReference type="eggNOG" id="KOG0017">
    <property type="taxonomic scope" value="Eukaryota"/>
</dbReference>
<gene>
    <name evidence="2" type="ORF">TCM_019074</name>
</gene>
<evidence type="ECO:0000313" key="2">
    <source>
        <dbReference type="EMBL" id="EOY03867.1"/>
    </source>
</evidence>
<evidence type="ECO:0000313" key="3">
    <source>
        <dbReference type="Proteomes" id="UP000026915"/>
    </source>
</evidence>
<dbReference type="AlphaFoldDB" id="A0A061EHI0"/>
<dbReference type="HOGENOM" id="CLU_1043578_0_0_1"/>
<name>A0A061EHI0_THECC</name>
<dbReference type="Pfam" id="PF22936">
    <property type="entry name" value="Pol_BBD"/>
    <property type="match status" value="1"/>
</dbReference>
<dbReference type="InterPro" id="IPR054722">
    <property type="entry name" value="PolX-like_BBD"/>
</dbReference>
<dbReference type="Pfam" id="PF14223">
    <property type="entry name" value="Retrotran_gag_2"/>
    <property type="match status" value="1"/>
</dbReference>
<dbReference type="OMA" id="RTMEINN"/>
<proteinExistence type="predicted"/>
<dbReference type="Proteomes" id="UP000026915">
    <property type="component" value="Chromosome 4"/>
</dbReference>
<dbReference type="EMBL" id="CM001882">
    <property type="protein sequence ID" value="EOY03867.1"/>
    <property type="molecule type" value="Genomic_DNA"/>
</dbReference>
<evidence type="ECO:0000259" key="1">
    <source>
        <dbReference type="Pfam" id="PF22936"/>
    </source>
</evidence>
<feature type="domain" description="Retrovirus-related Pol polyprotein from transposon TNT 1-94-like beta-barrel" evidence="1">
    <location>
        <begin position="140"/>
        <end position="217"/>
    </location>
</feature>